<name>A0A8D8K568_CULPI</name>
<proteinExistence type="predicted"/>
<sequence length="113" mass="12687">MVSTEIFYTFLLNITVVTLTMVCPTKSRFFFRNTTLEECTMDYTPGCTICWRSIEVPIRTQVSTKISPTSSQNITATRSVTPRPAYTPNFTACWPSITAVTLTMTCTANYTPC</sequence>
<dbReference type="EMBL" id="HBUE01305917">
    <property type="protein sequence ID" value="CAG6580951.1"/>
    <property type="molecule type" value="Transcribed_RNA"/>
</dbReference>
<organism evidence="1">
    <name type="scientific">Culex pipiens</name>
    <name type="common">House mosquito</name>
    <dbReference type="NCBI Taxonomy" id="7175"/>
    <lineage>
        <taxon>Eukaryota</taxon>
        <taxon>Metazoa</taxon>
        <taxon>Ecdysozoa</taxon>
        <taxon>Arthropoda</taxon>
        <taxon>Hexapoda</taxon>
        <taxon>Insecta</taxon>
        <taxon>Pterygota</taxon>
        <taxon>Neoptera</taxon>
        <taxon>Endopterygota</taxon>
        <taxon>Diptera</taxon>
        <taxon>Nematocera</taxon>
        <taxon>Culicoidea</taxon>
        <taxon>Culicidae</taxon>
        <taxon>Culicinae</taxon>
        <taxon>Culicini</taxon>
        <taxon>Culex</taxon>
        <taxon>Culex</taxon>
    </lineage>
</organism>
<protein>
    <submittedName>
        <fullName evidence="1">(northern house mosquito) hypothetical protein</fullName>
    </submittedName>
</protein>
<reference evidence="1" key="1">
    <citation type="submission" date="2021-05" db="EMBL/GenBank/DDBJ databases">
        <authorList>
            <person name="Alioto T."/>
            <person name="Alioto T."/>
            <person name="Gomez Garrido J."/>
        </authorList>
    </citation>
    <scope>NUCLEOTIDE SEQUENCE</scope>
</reference>
<accession>A0A8D8K568</accession>
<dbReference type="AlphaFoldDB" id="A0A8D8K568"/>
<evidence type="ECO:0000313" key="1">
    <source>
        <dbReference type="EMBL" id="CAG6580951.1"/>
    </source>
</evidence>